<reference evidence="2 3" key="1">
    <citation type="submission" date="2024-05" db="EMBL/GenBank/DDBJ databases">
        <title>A high-quality chromosomal-level genome assembly of Topmouth culter (Culter alburnus).</title>
        <authorList>
            <person name="Zhao H."/>
        </authorList>
    </citation>
    <scope>NUCLEOTIDE SEQUENCE [LARGE SCALE GENOMIC DNA]</scope>
    <source>
        <strain evidence="2">CATC2023</strain>
        <tissue evidence="2">Muscle</tissue>
    </source>
</reference>
<dbReference type="Gene3D" id="3.10.20.90">
    <property type="entry name" value="Phosphatidylinositol 3-kinase Catalytic Subunit, Chain A, domain 1"/>
    <property type="match status" value="1"/>
</dbReference>
<feature type="non-terminal residue" evidence="2">
    <location>
        <position position="1"/>
    </location>
</feature>
<dbReference type="Proteomes" id="UP001479290">
    <property type="component" value="Unassembled WGS sequence"/>
</dbReference>
<evidence type="ECO:0000259" key="1">
    <source>
        <dbReference type="PROSITE" id="PS50053"/>
    </source>
</evidence>
<accession>A0AAW1YSW2</accession>
<comment type="caution">
    <text evidence="2">The sequence shown here is derived from an EMBL/GenBank/DDBJ whole genome shotgun (WGS) entry which is preliminary data.</text>
</comment>
<dbReference type="InterPro" id="IPR029071">
    <property type="entry name" value="Ubiquitin-like_domsf"/>
</dbReference>
<gene>
    <name evidence="2" type="ORF">ABG768_017694</name>
</gene>
<evidence type="ECO:0000313" key="3">
    <source>
        <dbReference type="Proteomes" id="UP001479290"/>
    </source>
</evidence>
<feature type="domain" description="Ubiquitin-like" evidence="1">
    <location>
        <begin position="1"/>
        <end position="37"/>
    </location>
</feature>
<proteinExistence type="predicted"/>
<sequence length="49" mass="5485">LIRVIFGTEQLEDEQTLGFYEITHGSVLIFVMRKPGGKKESQTSDEGAE</sequence>
<protein>
    <recommendedName>
        <fullName evidence="1">Ubiquitin-like domain-containing protein</fullName>
    </recommendedName>
</protein>
<dbReference type="AlphaFoldDB" id="A0AAW1YSW2"/>
<evidence type="ECO:0000313" key="2">
    <source>
        <dbReference type="EMBL" id="KAK9951819.1"/>
    </source>
</evidence>
<dbReference type="InterPro" id="IPR000626">
    <property type="entry name" value="Ubiquitin-like_dom"/>
</dbReference>
<dbReference type="EMBL" id="JAWDJR010000024">
    <property type="protein sequence ID" value="KAK9951819.1"/>
    <property type="molecule type" value="Genomic_DNA"/>
</dbReference>
<keyword evidence="3" id="KW-1185">Reference proteome</keyword>
<name>A0AAW1YSW2_CULAL</name>
<dbReference type="PROSITE" id="PS50053">
    <property type="entry name" value="UBIQUITIN_2"/>
    <property type="match status" value="1"/>
</dbReference>
<feature type="non-terminal residue" evidence="2">
    <location>
        <position position="49"/>
    </location>
</feature>
<organism evidence="2 3">
    <name type="scientific">Culter alburnus</name>
    <name type="common">Topmouth culter</name>
    <dbReference type="NCBI Taxonomy" id="194366"/>
    <lineage>
        <taxon>Eukaryota</taxon>
        <taxon>Metazoa</taxon>
        <taxon>Chordata</taxon>
        <taxon>Craniata</taxon>
        <taxon>Vertebrata</taxon>
        <taxon>Euteleostomi</taxon>
        <taxon>Actinopterygii</taxon>
        <taxon>Neopterygii</taxon>
        <taxon>Teleostei</taxon>
        <taxon>Ostariophysi</taxon>
        <taxon>Cypriniformes</taxon>
        <taxon>Xenocyprididae</taxon>
        <taxon>Xenocypridinae</taxon>
        <taxon>Culter</taxon>
    </lineage>
</organism>
<dbReference type="SUPFAM" id="SSF54236">
    <property type="entry name" value="Ubiquitin-like"/>
    <property type="match status" value="1"/>
</dbReference>